<dbReference type="PANTHER" id="PTHR22600:SF21">
    <property type="entry name" value="BETA-HEXOSAMINIDASE A"/>
    <property type="match status" value="1"/>
</dbReference>
<protein>
    <recommendedName>
        <fullName evidence="3">Glycoside hydrolase family 20 catalytic domain-containing protein</fullName>
    </recommendedName>
</protein>
<dbReference type="GO" id="GO:0030203">
    <property type="term" value="P:glycosaminoglycan metabolic process"/>
    <property type="evidence" value="ECO:0007669"/>
    <property type="project" value="TreeGrafter"/>
</dbReference>
<dbReference type="InterPro" id="IPR025705">
    <property type="entry name" value="Beta_hexosaminidase_sua/sub"/>
</dbReference>
<dbReference type="Gene3D" id="3.20.20.80">
    <property type="entry name" value="Glycosidases"/>
    <property type="match status" value="1"/>
</dbReference>
<sequence length="129" mass="15170">FDPCMDPTKEELYTFLGSFLREMARLFPDEYFHIGGDEVSGKHWRNNADITTFKREHNMKDNHDLQAYFNKKIQVILSKYGKKMVGWDEILHPDLPKDIVVQSWRGQRSLAKAARDGYMGILSYGYYLD</sequence>
<evidence type="ECO:0000256" key="2">
    <source>
        <dbReference type="ARBA" id="ARBA00022801"/>
    </source>
</evidence>
<dbReference type="PANTHER" id="PTHR22600">
    <property type="entry name" value="BETA-HEXOSAMINIDASE"/>
    <property type="match status" value="1"/>
</dbReference>
<comment type="similarity">
    <text evidence="1">Belongs to the glycosyl hydrolase 20 family.</text>
</comment>
<dbReference type="PRINTS" id="PR00738">
    <property type="entry name" value="GLHYDRLASE20"/>
</dbReference>
<feature type="non-terminal residue" evidence="4">
    <location>
        <position position="1"/>
    </location>
</feature>
<dbReference type="GO" id="GO:0004563">
    <property type="term" value="F:beta-N-acetylhexosaminidase activity"/>
    <property type="evidence" value="ECO:0007669"/>
    <property type="project" value="InterPro"/>
</dbReference>
<feature type="domain" description="Glycoside hydrolase family 20 catalytic" evidence="3">
    <location>
        <begin position="5"/>
        <end position="129"/>
    </location>
</feature>
<organism evidence="4">
    <name type="scientific">marine sediment metagenome</name>
    <dbReference type="NCBI Taxonomy" id="412755"/>
    <lineage>
        <taxon>unclassified sequences</taxon>
        <taxon>metagenomes</taxon>
        <taxon>ecological metagenomes</taxon>
    </lineage>
</organism>
<feature type="non-terminal residue" evidence="4">
    <location>
        <position position="129"/>
    </location>
</feature>
<dbReference type="InterPro" id="IPR017853">
    <property type="entry name" value="GH"/>
</dbReference>
<keyword evidence="2" id="KW-0378">Hydrolase</keyword>
<evidence type="ECO:0000313" key="4">
    <source>
        <dbReference type="EMBL" id="GAI47781.1"/>
    </source>
</evidence>
<comment type="caution">
    <text evidence="4">The sequence shown here is derived from an EMBL/GenBank/DDBJ whole genome shotgun (WGS) entry which is preliminary data.</text>
</comment>
<dbReference type="InterPro" id="IPR015883">
    <property type="entry name" value="Glyco_hydro_20_cat"/>
</dbReference>
<dbReference type="EMBL" id="BARV01042411">
    <property type="protein sequence ID" value="GAI47781.1"/>
    <property type="molecule type" value="Genomic_DNA"/>
</dbReference>
<dbReference type="SUPFAM" id="SSF51445">
    <property type="entry name" value="(Trans)glycosidases"/>
    <property type="match status" value="1"/>
</dbReference>
<evidence type="ECO:0000259" key="3">
    <source>
        <dbReference type="Pfam" id="PF00728"/>
    </source>
</evidence>
<reference evidence="4" key="1">
    <citation type="journal article" date="2014" name="Front. Microbiol.">
        <title>High frequency of phylogenetically diverse reductive dehalogenase-homologous genes in deep subseafloor sedimentary metagenomes.</title>
        <authorList>
            <person name="Kawai M."/>
            <person name="Futagami T."/>
            <person name="Toyoda A."/>
            <person name="Takaki Y."/>
            <person name="Nishi S."/>
            <person name="Hori S."/>
            <person name="Arai W."/>
            <person name="Tsubouchi T."/>
            <person name="Morono Y."/>
            <person name="Uchiyama I."/>
            <person name="Ito T."/>
            <person name="Fujiyama A."/>
            <person name="Inagaki F."/>
            <person name="Takami H."/>
        </authorList>
    </citation>
    <scope>NUCLEOTIDE SEQUENCE</scope>
    <source>
        <strain evidence="4">Expedition CK06-06</strain>
    </source>
</reference>
<evidence type="ECO:0000256" key="1">
    <source>
        <dbReference type="ARBA" id="ARBA00006285"/>
    </source>
</evidence>
<gene>
    <name evidence="4" type="ORF">S06H3_63792</name>
</gene>
<dbReference type="GO" id="GO:0016020">
    <property type="term" value="C:membrane"/>
    <property type="evidence" value="ECO:0007669"/>
    <property type="project" value="TreeGrafter"/>
</dbReference>
<accession>X1PZ25</accession>
<dbReference type="GO" id="GO:0006689">
    <property type="term" value="P:ganglioside catabolic process"/>
    <property type="evidence" value="ECO:0007669"/>
    <property type="project" value="TreeGrafter"/>
</dbReference>
<dbReference type="AlphaFoldDB" id="X1PZ25"/>
<name>X1PZ25_9ZZZZ</name>
<dbReference type="GO" id="GO:0005764">
    <property type="term" value="C:lysosome"/>
    <property type="evidence" value="ECO:0007669"/>
    <property type="project" value="TreeGrafter"/>
</dbReference>
<proteinExistence type="inferred from homology"/>
<dbReference type="Pfam" id="PF00728">
    <property type="entry name" value="Glyco_hydro_20"/>
    <property type="match status" value="1"/>
</dbReference>
<dbReference type="GO" id="GO:0005975">
    <property type="term" value="P:carbohydrate metabolic process"/>
    <property type="evidence" value="ECO:0007669"/>
    <property type="project" value="InterPro"/>
</dbReference>